<evidence type="ECO:0000313" key="3">
    <source>
        <dbReference type="EMBL" id="PJI93596.1"/>
    </source>
</evidence>
<dbReference type="Pfam" id="PF04075">
    <property type="entry name" value="F420H2_quin_red"/>
    <property type="match status" value="1"/>
</dbReference>
<accession>A0A2M8WRY1</accession>
<dbReference type="NCBIfam" id="TIGR00026">
    <property type="entry name" value="hi_GC_TIGR00026"/>
    <property type="match status" value="1"/>
</dbReference>
<gene>
    <name evidence="3" type="ORF">CLV34_1069</name>
</gene>
<dbReference type="OrthoDB" id="8225825at2"/>
<sequence length="154" mass="16891">MGPDDDPLEINRHVIEAFRYGGEIPGMHRDRLLLLTTRGRRTGQERTAPMMFVPPGPDLEGGAGDGRRLVVASGNGSPHDPAWFRNLVADPSVHVEVDGGDGTEAYDATARVLAGDERDREWERLVASYPFFAEHAERAGREIPLVVLEPAPAR</sequence>
<comment type="catalytic activity">
    <reaction evidence="2">
        <text>oxidized coenzyme F420-(gamma-L-Glu)(n) + a quinol + H(+) = reduced coenzyme F420-(gamma-L-Glu)(n) + a quinone</text>
        <dbReference type="Rhea" id="RHEA:39663"/>
        <dbReference type="Rhea" id="RHEA-COMP:12939"/>
        <dbReference type="Rhea" id="RHEA-COMP:14378"/>
        <dbReference type="ChEBI" id="CHEBI:15378"/>
        <dbReference type="ChEBI" id="CHEBI:24646"/>
        <dbReference type="ChEBI" id="CHEBI:132124"/>
        <dbReference type="ChEBI" id="CHEBI:133980"/>
        <dbReference type="ChEBI" id="CHEBI:139511"/>
    </reaction>
</comment>
<organism evidence="3 4">
    <name type="scientific">Luteimicrobium subarcticum</name>
    <dbReference type="NCBI Taxonomy" id="620910"/>
    <lineage>
        <taxon>Bacteria</taxon>
        <taxon>Bacillati</taxon>
        <taxon>Actinomycetota</taxon>
        <taxon>Actinomycetes</taxon>
        <taxon>Micrococcales</taxon>
        <taxon>Luteimicrobium</taxon>
    </lineage>
</organism>
<dbReference type="EMBL" id="PGTZ01000007">
    <property type="protein sequence ID" value="PJI93596.1"/>
    <property type="molecule type" value="Genomic_DNA"/>
</dbReference>
<protein>
    <submittedName>
        <fullName evidence="3">Deazaflavin-dependent oxidoreductase (Nitroreductase family)</fullName>
    </submittedName>
</protein>
<evidence type="ECO:0000313" key="4">
    <source>
        <dbReference type="Proteomes" id="UP000231586"/>
    </source>
</evidence>
<dbReference type="AlphaFoldDB" id="A0A2M8WRY1"/>
<dbReference type="GO" id="GO:0005886">
    <property type="term" value="C:plasma membrane"/>
    <property type="evidence" value="ECO:0007669"/>
    <property type="project" value="TreeGrafter"/>
</dbReference>
<comment type="similarity">
    <text evidence="1">Belongs to the F420H(2)-dependent quinone reductase family.</text>
</comment>
<dbReference type="GO" id="GO:0016491">
    <property type="term" value="F:oxidoreductase activity"/>
    <property type="evidence" value="ECO:0007669"/>
    <property type="project" value="InterPro"/>
</dbReference>
<dbReference type="GO" id="GO:0070967">
    <property type="term" value="F:coenzyme F420 binding"/>
    <property type="evidence" value="ECO:0007669"/>
    <property type="project" value="TreeGrafter"/>
</dbReference>
<dbReference type="PANTHER" id="PTHR39428:SF1">
    <property type="entry name" value="F420H(2)-DEPENDENT QUINONE REDUCTASE RV1261C"/>
    <property type="match status" value="1"/>
</dbReference>
<proteinExistence type="inferred from homology"/>
<dbReference type="InterPro" id="IPR004378">
    <property type="entry name" value="F420H2_quin_Rdtase"/>
</dbReference>
<dbReference type="Proteomes" id="UP000231586">
    <property type="component" value="Unassembled WGS sequence"/>
</dbReference>
<evidence type="ECO:0000256" key="1">
    <source>
        <dbReference type="ARBA" id="ARBA00008710"/>
    </source>
</evidence>
<evidence type="ECO:0000256" key="2">
    <source>
        <dbReference type="ARBA" id="ARBA00049106"/>
    </source>
</evidence>
<comment type="caution">
    <text evidence="3">The sequence shown here is derived from an EMBL/GenBank/DDBJ whole genome shotgun (WGS) entry which is preliminary data.</text>
</comment>
<dbReference type="Gene3D" id="2.30.110.10">
    <property type="entry name" value="Electron Transport, Fmn-binding Protein, Chain A"/>
    <property type="match status" value="1"/>
</dbReference>
<keyword evidence="4" id="KW-1185">Reference proteome</keyword>
<dbReference type="PANTHER" id="PTHR39428">
    <property type="entry name" value="F420H(2)-DEPENDENT QUINONE REDUCTASE RV1261C"/>
    <property type="match status" value="1"/>
</dbReference>
<dbReference type="SUPFAM" id="SSF50475">
    <property type="entry name" value="FMN-binding split barrel"/>
    <property type="match status" value="1"/>
</dbReference>
<dbReference type="RefSeq" id="WP_100349263.1">
    <property type="nucleotide sequence ID" value="NZ_PGTZ01000007.1"/>
</dbReference>
<reference evidence="3 4" key="1">
    <citation type="submission" date="2017-11" db="EMBL/GenBank/DDBJ databases">
        <title>Genomic Encyclopedia of Archaeal and Bacterial Type Strains, Phase II (KMG-II): From Individual Species to Whole Genera.</title>
        <authorList>
            <person name="Goeker M."/>
        </authorList>
    </citation>
    <scope>NUCLEOTIDE SEQUENCE [LARGE SCALE GENOMIC DNA]</scope>
    <source>
        <strain evidence="3 4">DSM 22413</strain>
    </source>
</reference>
<name>A0A2M8WRY1_9MICO</name>
<dbReference type="InterPro" id="IPR012349">
    <property type="entry name" value="Split_barrel_FMN-bd"/>
</dbReference>